<dbReference type="Gene3D" id="2.40.10.10">
    <property type="entry name" value="Trypsin-like serine proteases"/>
    <property type="match status" value="1"/>
</dbReference>
<evidence type="ECO:0000256" key="6">
    <source>
        <dbReference type="ARBA" id="ARBA00022825"/>
    </source>
</evidence>
<keyword evidence="6 10" id="KW-0720">Serine protease</keyword>
<keyword evidence="3 10" id="KW-0645">Protease</keyword>
<evidence type="ECO:0000256" key="8">
    <source>
        <dbReference type="ARBA" id="ARBA00023157"/>
    </source>
</evidence>
<organism evidence="13">
    <name type="scientific">Bactrocera latifrons</name>
    <name type="common">Malaysian fruit fly</name>
    <name type="synonym">Chaetodacus latifrons</name>
    <dbReference type="NCBI Taxonomy" id="174628"/>
    <lineage>
        <taxon>Eukaryota</taxon>
        <taxon>Metazoa</taxon>
        <taxon>Ecdysozoa</taxon>
        <taxon>Arthropoda</taxon>
        <taxon>Hexapoda</taxon>
        <taxon>Insecta</taxon>
        <taxon>Pterygota</taxon>
        <taxon>Neoptera</taxon>
        <taxon>Endopterygota</taxon>
        <taxon>Diptera</taxon>
        <taxon>Brachycera</taxon>
        <taxon>Muscomorpha</taxon>
        <taxon>Tephritoidea</taxon>
        <taxon>Tephritidae</taxon>
        <taxon>Bactrocera</taxon>
        <taxon>Bactrocera</taxon>
    </lineage>
</organism>
<evidence type="ECO:0000256" key="1">
    <source>
        <dbReference type="ARBA" id="ARBA00004613"/>
    </source>
</evidence>
<dbReference type="CDD" id="cd00190">
    <property type="entry name" value="Tryp_SPc"/>
    <property type="match status" value="1"/>
</dbReference>
<dbReference type="PRINTS" id="PR00722">
    <property type="entry name" value="CHYMOTRYPSIN"/>
</dbReference>
<dbReference type="InterPro" id="IPR001314">
    <property type="entry name" value="Peptidase_S1A"/>
</dbReference>
<dbReference type="GO" id="GO:0004252">
    <property type="term" value="F:serine-type endopeptidase activity"/>
    <property type="evidence" value="ECO:0007669"/>
    <property type="project" value="InterPro"/>
</dbReference>
<dbReference type="InterPro" id="IPR001254">
    <property type="entry name" value="Trypsin_dom"/>
</dbReference>
<dbReference type="InterPro" id="IPR033116">
    <property type="entry name" value="TRYPSIN_SER"/>
</dbReference>
<comment type="similarity">
    <text evidence="9">Belongs to the peptidase S1 family. CLIP subfamily.</text>
</comment>
<comment type="subcellular location">
    <subcellularLocation>
        <location evidence="1">Secreted</location>
    </subcellularLocation>
</comment>
<dbReference type="PROSITE" id="PS00135">
    <property type="entry name" value="TRYPSIN_SER"/>
    <property type="match status" value="1"/>
</dbReference>
<evidence type="ECO:0000256" key="4">
    <source>
        <dbReference type="ARBA" id="ARBA00022729"/>
    </source>
</evidence>
<dbReference type="Pfam" id="PF00089">
    <property type="entry name" value="Trypsin"/>
    <property type="match status" value="1"/>
</dbReference>
<accession>A0A0K8U3A1</accession>
<evidence type="ECO:0000256" key="10">
    <source>
        <dbReference type="RuleBase" id="RU363034"/>
    </source>
</evidence>
<dbReference type="SUPFAM" id="SSF50494">
    <property type="entry name" value="Trypsin-like serine proteases"/>
    <property type="match status" value="1"/>
</dbReference>
<keyword evidence="4 11" id="KW-0732">Signal</keyword>
<dbReference type="AlphaFoldDB" id="A0A0K8U3A1"/>
<gene>
    <name evidence="13" type="primary">psh_12</name>
    <name evidence="13" type="ORF">c0_g1_i2</name>
</gene>
<evidence type="ECO:0000256" key="3">
    <source>
        <dbReference type="ARBA" id="ARBA00022670"/>
    </source>
</evidence>
<proteinExistence type="inferred from homology"/>
<reference evidence="13" key="1">
    <citation type="submission" date="2015-06" db="EMBL/GenBank/DDBJ databases">
        <authorList>
            <person name="Hoefler B.C."/>
            <person name="Straight P.D."/>
        </authorList>
    </citation>
    <scope>NUCLEOTIDE SEQUENCE</scope>
</reference>
<dbReference type="PROSITE" id="PS00134">
    <property type="entry name" value="TRYPSIN_HIS"/>
    <property type="match status" value="1"/>
</dbReference>
<sequence>MHKIAANKLKEHTRLFIFLILSALSAAKQYDEGDFCDFAGYKGTCLKATRCAYLSALAHTLDLKREKIGHCGFSVMEEIICCPLPIPQSTEPNILEEFKPTESRALSEESSAKSAAGIQIDTVRSNVKDKNILDILDSIFKKNVEPIVAVNENERIKMPNGNPNERLIQLFNVNVPIHGNAEGSIKGSNDNRVPAGKVRQRLQDIDIFAPDKAKANLPCETRHYNGSCKTKLQCRHLAASLADMRLNDTDVAYCAQEDLICCPNIERLAVRACRDIERSLGPYQGGHVFGGHKVSATEYRFMAHILYDRPDHICGGTLIHKRFVLTAAHCVIVRGVNAEKVILGVANITDPKEARYRQDIRIKRMIAHEQYSSFLNYFDIAVIELAKAAVYSLTVYPTCLHTDQTELPDGIKLTTAGWGFTENGKTSEHLLAVEVNKLSLSHCNQSYAPGRGLEHGIDDTQLCALAHGKDSCYGDSGGPLFLSKNAAYNMYRVVGIVSFGSKACGGTVPGVYTRVSKFLDFVEAIVWADELH</sequence>
<dbReference type="OrthoDB" id="6357057at2759"/>
<evidence type="ECO:0000256" key="7">
    <source>
        <dbReference type="ARBA" id="ARBA00023145"/>
    </source>
</evidence>
<feature type="chain" id="PRO_5005520637" evidence="11">
    <location>
        <begin position="28"/>
        <end position="532"/>
    </location>
</feature>
<keyword evidence="5 10" id="KW-0378">Hydrolase</keyword>
<dbReference type="InterPro" id="IPR018114">
    <property type="entry name" value="TRYPSIN_HIS"/>
</dbReference>
<dbReference type="PANTHER" id="PTHR24252">
    <property type="entry name" value="ACROSIN-RELATED"/>
    <property type="match status" value="1"/>
</dbReference>
<keyword evidence="2" id="KW-0964">Secreted</keyword>
<dbReference type="EMBL" id="GDHF01031286">
    <property type="protein sequence ID" value="JAI21028.1"/>
    <property type="molecule type" value="Transcribed_RNA"/>
</dbReference>
<dbReference type="InterPro" id="IPR043504">
    <property type="entry name" value="Peptidase_S1_PA_chymotrypsin"/>
</dbReference>
<dbReference type="InterPro" id="IPR009003">
    <property type="entry name" value="Peptidase_S1_PA"/>
</dbReference>
<evidence type="ECO:0000256" key="11">
    <source>
        <dbReference type="SAM" id="SignalP"/>
    </source>
</evidence>
<dbReference type="SMART" id="SM00020">
    <property type="entry name" value="Tryp_SPc"/>
    <property type="match status" value="1"/>
</dbReference>
<dbReference type="GO" id="GO:0006508">
    <property type="term" value="P:proteolysis"/>
    <property type="evidence" value="ECO:0007669"/>
    <property type="project" value="UniProtKB-KW"/>
</dbReference>
<protein>
    <submittedName>
        <fullName evidence="13">Serine protease persephone</fullName>
    </submittedName>
</protein>
<dbReference type="GO" id="GO:0005576">
    <property type="term" value="C:extracellular region"/>
    <property type="evidence" value="ECO:0007669"/>
    <property type="project" value="UniProtKB-SubCell"/>
</dbReference>
<evidence type="ECO:0000259" key="12">
    <source>
        <dbReference type="PROSITE" id="PS50240"/>
    </source>
</evidence>
<evidence type="ECO:0000256" key="2">
    <source>
        <dbReference type="ARBA" id="ARBA00022525"/>
    </source>
</evidence>
<feature type="signal peptide" evidence="11">
    <location>
        <begin position="1"/>
        <end position="27"/>
    </location>
</feature>
<dbReference type="InterPro" id="IPR022700">
    <property type="entry name" value="CLIP"/>
</dbReference>
<dbReference type="PANTHER" id="PTHR24252:SF7">
    <property type="entry name" value="HYALIN"/>
    <property type="match status" value="1"/>
</dbReference>
<dbReference type="PROSITE" id="PS50240">
    <property type="entry name" value="TRYPSIN_DOM"/>
    <property type="match status" value="1"/>
</dbReference>
<name>A0A0K8U3A1_BACLA</name>
<keyword evidence="7" id="KW-0865">Zymogen</keyword>
<evidence type="ECO:0000256" key="9">
    <source>
        <dbReference type="ARBA" id="ARBA00024195"/>
    </source>
</evidence>
<dbReference type="SMART" id="SM00680">
    <property type="entry name" value="CLIP"/>
    <property type="match status" value="2"/>
</dbReference>
<keyword evidence="8" id="KW-1015">Disulfide bond</keyword>
<dbReference type="FunFam" id="2.40.10.10:FF:000146">
    <property type="entry name" value="Serine protease 53"/>
    <property type="match status" value="1"/>
</dbReference>
<feature type="domain" description="Peptidase S1" evidence="12">
    <location>
        <begin position="288"/>
        <end position="527"/>
    </location>
</feature>
<evidence type="ECO:0000313" key="13">
    <source>
        <dbReference type="EMBL" id="JAI21028.1"/>
    </source>
</evidence>
<evidence type="ECO:0000256" key="5">
    <source>
        <dbReference type="ARBA" id="ARBA00022801"/>
    </source>
</evidence>